<accession>A0ABN1JMT8</accession>
<comment type="caution">
    <text evidence="2">The sequence shown here is derived from an EMBL/GenBank/DDBJ whole genome shotgun (WGS) entry which is preliminary data.</text>
</comment>
<evidence type="ECO:0000256" key="1">
    <source>
        <dbReference type="SAM" id="Phobius"/>
    </source>
</evidence>
<feature type="transmembrane region" description="Helical" evidence="1">
    <location>
        <begin position="6"/>
        <end position="27"/>
    </location>
</feature>
<evidence type="ECO:0008006" key="4">
    <source>
        <dbReference type="Google" id="ProtNLM"/>
    </source>
</evidence>
<feature type="transmembrane region" description="Helical" evidence="1">
    <location>
        <begin position="180"/>
        <end position="205"/>
    </location>
</feature>
<feature type="transmembrane region" description="Helical" evidence="1">
    <location>
        <begin position="70"/>
        <end position="93"/>
    </location>
</feature>
<dbReference type="PANTHER" id="PTHR31881">
    <property type="match status" value="1"/>
</dbReference>
<feature type="transmembrane region" description="Helical" evidence="1">
    <location>
        <begin position="113"/>
        <end position="136"/>
    </location>
</feature>
<dbReference type="RefSeq" id="WP_141289496.1">
    <property type="nucleotide sequence ID" value="NZ_BAAAEW010000004.1"/>
</dbReference>
<proteinExistence type="predicted"/>
<keyword evidence="1" id="KW-1133">Transmembrane helix</keyword>
<gene>
    <name evidence="2" type="ORF">GCM10009107_07260</name>
</gene>
<keyword evidence="1" id="KW-0472">Membrane</keyword>
<reference evidence="2 3" key="1">
    <citation type="journal article" date="2019" name="Int. J. Syst. Evol. Microbiol.">
        <title>The Global Catalogue of Microorganisms (GCM) 10K type strain sequencing project: providing services to taxonomists for standard genome sequencing and annotation.</title>
        <authorList>
            <consortium name="The Broad Institute Genomics Platform"/>
            <consortium name="The Broad Institute Genome Sequencing Center for Infectious Disease"/>
            <person name="Wu L."/>
            <person name="Ma J."/>
        </authorList>
    </citation>
    <scope>NUCLEOTIDE SEQUENCE [LARGE SCALE GENOMIC DNA]</scope>
    <source>
        <strain evidence="2 3">JCM 15503</strain>
    </source>
</reference>
<sequence>MSGLINPWLALALGLLILLLYEGRVVWIGRRAPHRVARDVHAQMRADWVRALAEKPGFEIVAVQTLRNSLMSATITASTAALCLMGAVTLGGSRLAAGLAGVHAPHDLLPLELLQLLLMGTLFASFVCSTLSMRYYNHVGFAMSLPAGSPQRQAVVGLAVDYIERAGYLYGWSLRSFLSVAPLVVGIVNPVLLPPACVCLVWVLWQFDKPGAITD</sequence>
<evidence type="ECO:0000313" key="2">
    <source>
        <dbReference type="EMBL" id="GAA0743073.1"/>
    </source>
</evidence>
<dbReference type="PANTHER" id="PTHR31881:SF6">
    <property type="entry name" value="OS09G0494600 PROTEIN"/>
    <property type="match status" value="1"/>
</dbReference>
<protein>
    <recommendedName>
        <fullName evidence="4">DUF599 domain-containing protein</fullName>
    </recommendedName>
</protein>
<dbReference type="EMBL" id="BAAAEW010000004">
    <property type="protein sequence ID" value="GAA0743073.1"/>
    <property type="molecule type" value="Genomic_DNA"/>
</dbReference>
<evidence type="ECO:0000313" key="3">
    <source>
        <dbReference type="Proteomes" id="UP001500279"/>
    </source>
</evidence>
<dbReference type="Proteomes" id="UP001500279">
    <property type="component" value="Unassembled WGS sequence"/>
</dbReference>
<dbReference type="Pfam" id="PF04654">
    <property type="entry name" value="DUF599"/>
    <property type="match status" value="1"/>
</dbReference>
<keyword evidence="3" id="KW-1185">Reference proteome</keyword>
<dbReference type="InterPro" id="IPR006747">
    <property type="entry name" value="DUF599"/>
</dbReference>
<keyword evidence="1" id="KW-0812">Transmembrane</keyword>
<name>A0ABN1JMT8_9BURK</name>
<organism evidence="2 3">
    <name type="scientific">Ideonella azotifigens</name>
    <dbReference type="NCBI Taxonomy" id="513160"/>
    <lineage>
        <taxon>Bacteria</taxon>
        <taxon>Pseudomonadati</taxon>
        <taxon>Pseudomonadota</taxon>
        <taxon>Betaproteobacteria</taxon>
        <taxon>Burkholderiales</taxon>
        <taxon>Sphaerotilaceae</taxon>
        <taxon>Ideonella</taxon>
    </lineage>
</organism>